<dbReference type="PANTHER" id="PTHR36347:SF1">
    <property type="entry name" value="EXPRESSED PROTEIN"/>
    <property type="match status" value="1"/>
</dbReference>
<evidence type="ECO:0000256" key="1">
    <source>
        <dbReference type="SAM" id="MobiDB-lite"/>
    </source>
</evidence>
<organism evidence="3">
    <name type="scientific">Opuntia streptacantha</name>
    <name type="common">Prickly pear cactus</name>
    <name type="synonym">Opuntia cardona</name>
    <dbReference type="NCBI Taxonomy" id="393608"/>
    <lineage>
        <taxon>Eukaryota</taxon>
        <taxon>Viridiplantae</taxon>
        <taxon>Streptophyta</taxon>
        <taxon>Embryophyta</taxon>
        <taxon>Tracheophyta</taxon>
        <taxon>Spermatophyta</taxon>
        <taxon>Magnoliopsida</taxon>
        <taxon>eudicotyledons</taxon>
        <taxon>Gunneridae</taxon>
        <taxon>Pentapetalae</taxon>
        <taxon>Caryophyllales</taxon>
        <taxon>Cactineae</taxon>
        <taxon>Cactaceae</taxon>
        <taxon>Opuntioideae</taxon>
        <taxon>Opuntia</taxon>
    </lineage>
</organism>
<evidence type="ECO:0000313" key="3">
    <source>
        <dbReference type="EMBL" id="MBA4624106.1"/>
    </source>
</evidence>
<dbReference type="EMBL" id="GISG01014017">
    <property type="protein sequence ID" value="MBA4616962.1"/>
    <property type="molecule type" value="Transcribed_RNA"/>
</dbReference>
<dbReference type="GO" id="GO:0009507">
    <property type="term" value="C:chloroplast"/>
    <property type="evidence" value="ECO:0007669"/>
    <property type="project" value="TreeGrafter"/>
</dbReference>
<reference evidence="3" key="1">
    <citation type="journal article" date="2013" name="J. Plant Res.">
        <title>Effect of fungi and light on seed germination of three Opuntia species from semiarid lands of central Mexico.</title>
        <authorList>
            <person name="Delgado-Sanchez P."/>
            <person name="Jimenez-Bremont J.F."/>
            <person name="Guerrero-Gonzalez Mde L."/>
            <person name="Flores J."/>
        </authorList>
    </citation>
    <scope>NUCLEOTIDE SEQUENCE</scope>
    <source>
        <tissue evidence="3">Cladode</tissue>
    </source>
</reference>
<accession>A0A7C9CRP5</accession>
<feature type="region of interest" description="Disordered" evidence="1">
    <location>
        <begin position="20"/>
        <end position="98"/>
    </location>
</feature>
<feature type="compositionally biased region" description="Basic residues" evidence="1">
    <location>
        <begin position="79"/>
        <end position="88"/>
    </location>
</feature>
<protein>
    <submittedName>
        <fullName evidence="3">Uncharacterized protein</fullName>
    </submittedName>
</protein>
<reference evidence="3" key="2">
    <citation type="submission" date="2020-07" db="EMBL/GenBank/DDBJ databases">
        <authorList>
            <person name="Vera ALvarez R."/>
            <person name="Arias-Moreno D.M."/>
            <person name="Jimenez-Jacinto V."/>
            <person name="Jimenez-Bremont J.F."/>
            <person name="Swaminathan K."/>
            <person name="Moose S.P."/>
            <person name="Guerrero-Gonzalez M.L."/>
            <person name="Marino-Ramirez L."/>
            <person name="Landsman D."/>
            <person name="Rodriguez-Kessler M."/>
            <person name="Delgado-Sanchez P."/>
        </authorList>
    </citation>
    <scope>NUCLEOTIDE SEQUENCE</scope>
    <source>
        <tissue evidence="3">Cladode</tissue>
    </source>
</reference>
<proteinExistence type="predicted"/>
<dbReference type="AlphaFoldDB" id="A0A7C9CRP5"/>
<dbReference type="EMBL" id="GISG01046294">
    <property type="protein sequence ID" value="MBA4624107.1"/>
    <property type="molecule type" value="Transcribed_RNA"/>
</dbReference>
<keyword evidence="2" id="KW-0472">Membrane</keyword>
<name>A0A7C9CRP5_OPUST</name>
<evidence type="ECO:0000256" key="2">
    <source>
        <dbReference type="SAM" id="Phobius"/>
    </source>
</evidence>
<keyword evidence="2" id="KW-1133">Transmembrane helix</keyword>
<feature type="transmembrane region" description="Helical" evidence="2">
    <location>
        <begin position="143"/>
        <end position="162"/>
    </location>
</feature>
<feature type="compositionally biased region" description="Pro residues" evidence="1">
    <location>
        <begin position="27"/>
        <end position="42"/>
    </location>
</feature>
<dbReference type="PANTHER" id="PTHR36347">
    <property type="entry name" value="EXPRESSED PROTEIN"/>
    <property type="match status" value="1"/>
</dbReference>
<keyword evidence="2" id="KW-0812">Transmembrane</keyword>
<dbReference type="EMBL" id="GISG01046293">
    <property type="protein sequence ID" value="MBA4624106.1"/>
    <property type="molecule type" value="Transcribed_RNA"/>
</dbReference>
<sequence>MYTTTATTAAAILHSQSLRKTPLLKSSPPPSITHFPRPPRTILPPLCTTSSDGGPGGDTDERPPLPPITPPNTVDIKFRRGSRRRQRQRQGLTAEVREPIPMATQSKMTQAPPSKSWEEMSLSEKVLELYMGEKGLLFWLNKFAYASIFIVIGGWILFRFVGPALNLYQLDSPPLPPNAMFKGS</sequence>